<evidence type="ECO:0000313" key="7">
    <source>
        <dbReference type="Proteomes" id="UP000810171"/>
    </source>
</evidence>
<organism evidence="6 7">
    <name type="scientific">Marinobacterium alkalitolerans</name>
    <dbReference type="NCBI Taxonomy" id="1542925"/>
    <lineage>
        <taxon>Bacteria</taxon>
        <taxon>Pseudomonadati</taxon>
        <taxon>Pseudomonadota</taxon>
        <taxon>Gammaproteobacteria</taxon>
        <taxon>Oceanospirillales</taxon>
        <taxon>Oceanospirillaceae</taxon>
        <taxon>Marinobacterium</taxon>
    </lineage>
</organism>
<keyword evidence="3 4" id="KW-0472">Membrane</keyword>
<dbReference type="InterPro" id="IPR020846">
    <property type="entry name" value="MFS_dom"/>
</dbReference>
<dbReference type="Gene3D" id="1.20.1250.20">
    <property type="entry name" value="MFS general substrate transporter like domains"/>
    <property type="match status" value="1"/>
</dbReference>
<feature type="transmembrane region" description="Helical" evidence="4">
    <location>
        <begin position="130"/>
        <end position="151"/>
    </location>
</feature>
<name>A0ABS3ZCS0_9GAMM</name>
<keyword evidence="2 4" id="KW-1133">Transmembrane helix</keyword>
<dbReference type="Pfam" id="PF07690">
    <property type="entry name" value="MFS_1"/>
    <property type="match status" value="1"/>
</dbReference>
<feature type="domain" description="Major facilitator superfamily (MFS) profile" evidence="5">
    <location>
        <begin position="207"/>
        <end position="397"/>
    </location>
</feature>
<dbReference type="InterPro" id="IPR011701">
    <property type="entry name" value="MFS"/>
</dbReference>
<feature type="transmembrane region" description="Helical" evidence="4">
    <location>
        <begin position="297"/>
        <end position="321"/>
    </location>
</feature>
<keyword evidence="7" id="KW-1185">Reference proteome</keyword>
<dbReference type="RefSeq" id="WP_209288112.1">
    <property type="nucleotide sequence ID" value="NZ_JACVEW010000019.1"/>
</dbReference>
<evidence type="ECO:0000256" key="4">
    <source>
        <dbReference type="SAM" id="Phobius"/>
    </source>
</evidence>
<feature type="transmembrane region" description="Helical" evidence="4">
    <location>
        <begin position="272"/>
        <end position="291"/>
    </location>
</feature>
<feature type="transmembrane region" description="Helical" evidence="4">
    <location>
        <begin position="208"/>
        <end position="226"/>
    </location>
</feature>
<comment type="caution">
    <text evidence="6">The sequence shown here is derived from an EMBL/GenBank/DDBJ whole genome shotgun (WGS) entry which is preliminary data.</text>
</comment>
<feature type="transmembrane region" description="Helical" evidence="4">
    <location>
        <begin position="157"/>
        <end position="179"/>
    </location>
</feature>
<keyword evidence="1 4" id="KW-0812">Transmembrane</keyword>
<evidence type="ECO:0000259" key="5">
    <source>
        <dbReference type="PROSITE" id="PS50850"/>
    </source>
</evidence>
<dbReference type="Proteomes" id="UP000810171">
    <property type="component" value="Unassembled WGS sequence"/>
</dbReference>
<sequence>MNRDVWLLALCQALLNTGNVLLVAVNGLIGQQLAPSATLITLPVACQFIGLMLATIPASLIMARIGRRKGFVLGNLIGLSGAILCLLALQEKAFALFCLGTGLIGVGIGFGMLYRFAAVEVCQPGYESRAISMVMVGGIIAAVLGPNLAVHSRELEVGAMFSGAFAVLAGLYLCALVLLTRVRIPPMTQSESGKAARPVMTIILQPRFLMAVLTGMISYAVMNLLMTATPLAMARCGYSFASAANVIEWHVLGMYLPSFFTGHLIRRFGERALMLAGSILMLVCIAVNLHGQTEWHFWTALFLLGLGWNWMFICATSYLTGAYRPEEKPRAQAANEFLVFGTVTMSALAAGWMEATLGWASMNVMMIPVVVVALLALLLLEPLRKQAEAEKTSSVQV</sequence>
<feature type="transmembrane region" description="Helical" evidence="4">
    <location>
        <begin position="333"/>
        <end position="353"/>
    </location>
</feature>
<accession>A0ABS3ZCS0</accession>
<evidence type="ECO:0000313" key="6">
    <source>
        <dbReference type="EMBL" id="MBP0049503.1"/>
    </source>
</evidence>
<protein>
    <submittedName>
        <fullName evidence="6">MFS transporter</fullName>
    </submittedName>
</protein>
<dbReference type="SUPFAM" id="SSF103473">
    <property type="entry name" value="MFS general substrate transporter"/>
    <property type="match status" value="1"/>
</dbReference>
<feature type="transmembrane region" description="Helical" evidence="4">
    <location>
        <begin position="238"/>
        <end position="260"/>
    </location>
</feature>
<dbReference type="PANTHER" id="PTHR23534:SF1">
    <property type="entry name" value="MAJOR FACILITATOR SUPERFAMILY PROTEIN"/>
    <property type="match status" value="1"/>
</dbReference>
<feature type="transmembrane region" description="Helical" evidence="4">
    <location>
        <begin position="359"/>
        <end position="380"/>
    </location>
</feature>
<proteinExistence type="predicted"/>
<feature type="transmembrane region" description="Helical" evidence="4">
    <location>
        <begin position="95"/>
        <end position="118"/>
    </location>
</feature>
<reference evidence="6 7" key="1">
    <citation type="submission" date="2020-09" db="EMBL/GenBank/DDBJ databases">
        <authorList>
            <person name="Tanuku N.R.S."/>
        </authorList>
    </citation>
    <scope>NUCLEOTIDE SEQUENCE [LARGE SCALE GENOMIC DNA]</scope>
    <source>
        <strain evidence="6 7">AK62</strain>
    </source>
</reference>
<dbReference type="InterPro" id="IPR036259">
    <property type="entry name" value="MFS_trans_sf"/>
</dbReference>
<evidence type="ECO:0000256" key="3">
    <source>
        <dbReference type="ARBA" id="ARBA00023136"/>
    </source>
</evidence>
<dbReference type="PANTHER" id="PTHR23534">
    <property type="entry name" value="MFS PERMEASE"/>
    <property type="match status" value="1"/>
</dbReference>
<evidence type="ECO:0000256" key="2">
    <source>
        <dbReference type="ARBA" id="ARBA00022989"/>
    </source>
</evidence>
<dbReference type="PROSITE" id="PS50850">
    <property type="entry name" value="MFS"/>
    <property type="match status" value="1"/>
</dbReference>
<gene>
    <name evidence="6" type="ORF">H9C73_12220</name>
</gene>
<dbReference type="EMBL" id="JACVEW010000019">
    <property type="protein sequence ID" value="MBP0049503.1"/>
    <property type="molecule type" value="Genomic_DNA"/>
</dbReference>
<feature type="transmembrane region" description="Helical" evidence="4">
    <location>
        <begin position="40"/>
        <end position="63"/>
    </location>
</feature>
<evidence type="ECO:0000256" key="1">
    <source>
        <dbReference type="ARBA" id="ARBA00022692"/>
    </source>
</evidence>
<feature type="transmembrane region" description="Helical" evidence="4">
    <location>
        <begin position="70"/>
        <end position="89"/>
    </location>
</feature>